<organism evidence="2 3">
    <name type="scientific">Vibrio maritimus</name>
    <dbReference type="NCBI Taxonomy" id="990268"/>
    <lineage>
        <taxon>Bacteria</taxon>
        <taxon>Pseudomonadati</taxon>
        <taxon>Pseudomonadota</taxon>
        <taxon>Gammaproteobacteria</taxon>
        <taxon>Vibrionales</taxon>
        <taxon>Vibrionaceae</taxon>
        <taxon>Vibrio</taxon>
    </lineage>
</organism>
<accession>A0A090S4H8</accession>
<evidence type="ECO:0000313" key="2">
    <source>
        <dbReference type="EMBL" id="GAL22441.1"/>
    </source>
</evidence>
<dbReference type="InterPro" id="IPR036953">
    <property type="entry name" value="GreA/GreB_C_sf"/>
</dbReference>
<comment type="caution">
    <text evidence="2">The sequence shown here is derived from an EMBL/GenBank/DDBJ whole genome shotgun (WGS) entry which is preliminary data.</text>
</comment>
<dbReference type="InterPro" id="IPR001437">
    <property type="entry name" value="Tscrpt_elong_fac_GreA/B_C"/>
</dbReference>
<evidence type="ECO:0000259" key="1">
    <source>
        <dbReference type="Pfam" id="PF01272"/>
    </source>
</evidence>
<reference evidence="2 3" key="1">
    <citation type="submission" date="2014-09" db="EMBL/GenBank/DDBJ databases">
        <title>Vibrio maritimus JCM 19235. (C45) whole genome shotgun sequence.</title>
        <authorList>
            <person name="Sawabe T."/>
            <person name="Meirelles P."/>
            <person name="Nakanishi M."/>
            <person name="Sayaka M."/>
            <person name="Hattori M."/>
            <person name="Ohkuma M."/>
        </authorList>
    </citation>
    <scope>NUCLEOTIDE SEQUENCE [LARGE SCALE GENOMIC DNA]</scope>
    <source>
        <strain evidence="3">JCM19235</strain>
    </source>
</reference>
<dbReference type="GO" id="GO:0032784">
    <property type="term" value="P:regulation of DNA-templated transcription elongation"/>
    <property type="evidence" value="ECO:0007669"/>
    <property type="project" value="InterPro"/>
</dbReference>
<dbReference type="Pfam" id="PF01272">
    <property type="entry name" value="GreA_GreB"/>
    <property type="match status" value="1"/>
</dbReference>
<dbReference type="EMBL" id="BBMR01000013">
    <property type="protein sequence ID" value="GAL22441.1"/>
    <property type="molecule type" value="Genomic_DNA"/>
</dbReference>
<dbReference type="SUPFAM" id="SSF54534">
    <property type="entry name" value="FKBP-like"/>
    <property type="match status" value="1"/>
</dbReference>
<name>A0A090S4H8_9VIBR</name>
<sequence length="158" mass="17429">MDKQVLIDELIEQLEQQITTLNSAMEQTVDAATNEETVPEHKYDTLALEASYLAHGQAMRLEEIRRDISTLKAFSLNDFAFDSSISMGALVELEDVNEEHSYYFLLPTAGGAKLANESVVVVTPHSPLGKALKGGVLDDEVSVLIGDQRRVYDIISIC</sequence>
<protein>
    <submittedName>
        <fullName evidence="2">Transcription elongation factor</fullName>
    </submittedName>
</protein>
<keyword evidence="2" id="KW-0648">Protein biosynthesis</keyword>
<dbReference type="InterPro" id="IPR023459">
    <property type="entry name" value="Tscrpt_elong_fac_GreA/B_fam"/>
</dbReference>
<feature type="domain" description="Transcription elongation factor GreA/GreB C-terminal" evidence="1">
    <location>
        <begin position="84"/>
        <end position="157"/>
    </location>
</feature>
<reference evidence="2 3" key="2">
    <citation type="submission" date="2014-09" db="EMBL/GenBank/DDBJ databases">
        <authorList>
            <consortium name="NBRP consortium"/>
            <person name="Sawabe T."/>
            <person name="Meirelles P."/>
            <person name="Nakanishi M."/>
            <person name="Sayaka M."/>
            <person name="Hattori M."/>
            <person name="Ohkuma M."/>
        </authorList>
    </citation>
    <scope>NUCLEOTIDE SEQUENCE [LARGE SCALE GENOMIC DNA]</scope>
    <source>
        <strain evidence="3">JCM19235</strain>
    </source>
</reference>
<dbReference type="AlphaFoldDB" id="A0A090S4H8"/>
<dbReference type="Proteomes" id="UP000029228">
    <property type="component" value="Unassembled WGS sequence"/>
</dbReference>
<dbReference type="GO" id="GO:0003677">
    <property type="term" value="F:DNA binding"/>
    <property type="evidence" value="ECO:0007669"/>
    <property type="project" value="InterPro"/>
</dbReference>
<keyword evidence="3" id="KW-1185">Reference proteome</keyword>
<dbReference type="STRING" id="990268.JCM19235_3957"/>
<dbReference type="Gene3D" id="3.10.50.30">
    <property type="entry name" value="Transcription elongation factor, GreA/GreB, C-terminal domain"/>
    <property type="match status" value="1"/>
</dbReference>
<proteinExistence type="predicted"/>
<gene>
    <name evidence="2" type="ORF">JCM19235_3957</name>
</gene>
<evidence type="ECO:0000313" key="3">
    <source>
        <dbReference type="Proteomes" id="UP000029228"/>
    </source>
</evidence>
<dbReference type="GO" id="GO:0003746">
    <property type="term" value="F:translation elongation factor activity"/>
    <property type="evidence" value="ECO:0007669"/>
    <property type="project" value="UniProtKB-KW"/>
</dbReference>
<dbReference type="PIRSF" id="PIRSF006092">
    <property type="entry name" value="GreA_GreB"/>
    <property type="match status" value="1"/>
</dbReference>
<keyword evidence="2" id="KW-0251">Elongation factor</keyword>
<dbReference type="GO" id="GO:0070063">
    <property type="term" value="F:RNA polymerase binding"/>
    <property type="evidence" value="ECO:0007669"/>
    <property type="project" value="InterPro"/>
</dbReference>